<proteinExistence type="predicted"/>
<gene>
    <name evidence="2" type="ORF">ARMGADRAFT_1165285</name>
</gene>
<dbReference type="InParanoid" id="A0A2H3DGN6"/>
<keyword evidence="3" id="KW-1185">Reference proteome</keyword>
<feature type="region of interest" description="Disordered" evidence="1">
    <location>
        <begin position="304"/>
        <end position="341"/>
    </location>
</feature>
<dbReference type="Proteomes" id="UP000217790">
    <property type="component" value="Unassembled WGS sequence"/>
</dbReference>
<dbReference type="AlphaFoldDB" id="A0A2H3DGN6"/>
<reference evidence="3" key="1">
    <citation type="journal article" date="2017" name="Nat. Ecol. Evol.">
        <title>Genome expansion and lineage-specific genetic innovations in the forest pathogenic fungi Armillaria.</title>
        <authorList>
            <person name="Sipos G."/>
            <person name="Prasanna A.N."/>
            <person name="Walter M.C."/>
            <person name="O'Connor E."/>
            <person name="Balint B."/>
            <person name="Krizsan K."/>
            <person name="Kiss B."/>
            <person name="Hess J."/>
            <person name="Varga T."/>
            <person name="Slot J."/>
            <person name="Riley R."/>
            <person name="Boka B."/>
            <person name="Rigling D."/>
            <person name="Barry K."/>
            <person name="Lee J."/>
            <person name="Mihaltcheva S."/>
            <person name="LaButti K."/>
            <person name="Lipzen A."/>
            <person name="Waldron R."/>
            <person name="Moloney N.M."/>
            <person name="Sperisen C."/>
            <person name="Kredics L."/>
            <person name="Vagvoelgyi C."/>
            <person name="Patrignani A."/>
            <person name="Fitzpatrick D."/>
            <person name="Nagy I."/>
            <person name="Doyle S."/>
            <person name="Anderson J.B."/>
            <person name="Grigoriev I.V."/>
            <person name="Gueldener U."/>
            <person name="Muensterkoetter M."/>
            <person name="Nagy L.G."/>
        </authorList>
    </citation>
    <scope>NUCLEOTIDE SEQUENCE [LARGE SCALE GENOMIC DNA]</scope>
    <source>
        <strain evidence="3">Ar21-2</strain>
    </source>
</reference>
<sequence length="372" mass="41576">MTAPLPNTKFSLSPPLYTYITFSIDVAATLKLYCGGGDEVMLQKLDGLQDHKYAGYCLDIVEPDEEEAAYTIITVRPVQQGLTKPHPRKPQHARPTMCIPVLPTTAHPRSRKPFTVSKGPLPWENCYHPTCYDFCMRVPTERQDYFQSPSAGGNLSLELMKACKEDKLYSELLRTGLLDDDRILRILDGQEEAPETDVSDDASQTSTDSAASQMFLAKVPGCDKLEEDRIFVPVMRFDLVLSNVPEISDPSQLFGDLDLFQEIVQEYQLARYGSAVFPQPEQEMDITPFLDDYYSVYSSESATSGTSTEDLYSDSPDSHALDSSLADESDDASNPPAPVLPRKGKWGIKSVFRRAIKNFVQFLKGHKFSAKL</sequence>
<dbReference type="OrthoDB" id="3053346at2759"/>
<organism evidence="2 3">
    <name type="scientific">Armillaria gallica</name>
    <name type="common">Bulbous honey fungus</name>
    <name type="synonym">Armillaria bulbosa</name>
    <dbReference type="NCBI Taxonomy" id="47427"/>
    <lineage>
        <taxon>Eukaryota</taxon>
        <taxon>Fungi</taxon>
        <taxon>Dikarya</taxon>
        <taxon>Basidiomycota</taxon>
        <taxon>Agaricomycotina</taxon>
        <taxon>Agaricomycetes</taxon>
        <taxon>Agaricomycetidae</taxon>
        <taxon>Agaricales</taxon>
        <taxon>Marasmiineae</taxon>
        <taxon>Physalacriaceae</taxon>
        <taxon>Armillaria</taxon>
    </lineage>
</organism>
<evidence type="ECO:0000313" key="2">
    <source>
        <dbReference type="EMBL" id="PBK92984.1"/>
    </source>
</evidence>
<evidence type="ECO:0000256" key="1">
    <source>
        <dbReference type="SAM" id="MobiDB-lite"/>
    </source>
</evidence>
<evidence type="ECO:0000313" key="3">
    <source>
        <dbReference type="Proteomes" id="UP000217790"/>
    </source>
</evidence>
<name>A0A2H3DGN6_ARMGA</name>
<protein>
    <submittedName>
        <fullName evidence="2">Uncharacterized protein</fullName>
    </submittedName>
</protein>
<accession>A0A2H3DGN6</accession>
<dbReference type="OMA" id="LPWENCY"/>
<dbReference type="EMBL" id="KZ293657">
    <property type="protein sequence ID" value="PBK92984.1"/>
    <property type="molecule type" value="Genomic_DNA"/>
</dbReference>